<proteinExistence type="predicted"/>
<organism evidence="1 2">
    <name type="scientific">Variimorphobacter saccharofermentans</name>
    <dbReference type="NCBI Taxonomy" id="2755051"/>
    <lineage>
        <taxon>Bacteria</taxon>
        <taxon>Bacillati</taxon>
        <taxon>Bacillota</taxon>
        <taxon>Clostridia</taxon>
        <taxon>Lachnospirales</taxon>
        <taxon>Lachnospiraceae</taxon>
        <taxon>Variimorphobacter</taxon>
    </lineage>
</organism>
<protein>
    <submittedName>
        <fullName evidence="1">Uncharacterized protein</fullName>
    </submittedName>
</protein>
<reference evidence="1 2" key="1">
    <citation type="submission" date="2020-07" db="EMBL/GenBank/DDBJ databases">
        <title>Characterization and genome sequencing of isolate MD1, a novel member within the family Lachnospiraceae.</title>
        <authorList>
            <person name="Rettenmaier R."/>
            <person name="Di Bello L."/>
            <person name="Zinser C."/>
            <person name="Scheitz K."/>
            <person name="Liebl W."/>
            <person name="Zverlov V."/>
        </authorList>
    </citation>
    <scope>NUCLEOTIDE SEQUENCE [LARGE SCALE GENOMIC DNA]</scope>
    <source>
        <strain evidence="1 2">MD1</strain>
    </source>
</reference>
<dbReference type="RefSeq" id="WP_228354482.1">
    <property type="nucleotide sequence ID" value="NZ_JACEGA010000002.1"/>
</dbReference>
<comment type="caution">
    <text evidence="1">The sequence shown here is derived from an EMBL/GenBank/DDBJ whole genome shotgun (WGS) entry which is preliminary data.</text>
</comment>
<keyword evidence="2" id="KW-1185">Reference proteome</keyword>
<evidence type="ECO:0000313" key="2">
    <source>
        <dbReference type="Proteomes" id="UP000574276"/>
    </source>
</evidence>
<evidence type="ECO:0000313" key="1">
    <source>
        <dbReference type="EMBL" id="MBB2184774.1"/>
    </source>
</evidence>
<accession>A0A839K4G7</accession>
<sequence length="116" mass="13234">MSREDIITNLLSTYAKYGVTRFILEQEIESGLKQGFSYQTIYTGLRMTLGNVFHEREYFTPAEMAEALGTTEEEIINQVEVMGKELEAQGEDPSEYFTRVEPVEKQTFIIPPGALK</sequence>
<gene>
    <name evidence="1" type="ORF">H0486_18115</name>
</gene>
<dbReference type="EMBL" id="JACEGA010000002">
    <property type="protein sequence ID" value="MBB2184774.1"/>
    <property type="molecule type" value="Genomic_DNA"/>
</dbReference>
<dbReference type="Proteomes" id="UP000574276">
    <property type="component" value="Unassembled WGS sequence"/>
</dbReference>
<name>A0A839K4G7_9FIRM</name>
<dbReference type="AlphaFoldDB" id="A0A839K4G7"/>